<evidence type="ECO:0000313" key="2">
    <source>
        <dbReference type="Proteomes" id="UP001597459"/>
    </source>
</evidence>
<reference evidence="2" key="1">
    <citation type="journal article" date="2019" name="Int. J. Syst. Evol. Microbiol.">
        <title>The Global Catalogue of Microorganisms (GCM) 10K type strain sequencing project: providing services to taxonomists for standard genome sequencing and annotation.</title>
        <authorList>
            <consortium name="The Broad Institute Genomics Platform"/>
            <consortium name="The Broad Institute Genome Sequencing Center for Infectious Disease"/>
            <person name="Wu L."/>
            <person name="Ma J."/>
        </authorList>
    </citation>
    <scope>NUCLEOTIDE SEQUENCE [LARGE SCALE GENOMIC DNA]</scope>
    <source>
        <strain evidence="2">KCTC 42423</strain>
    </source>
</reference>
<gene>
    <name evidence="1" type="ORF">ACFSTE_15250</name>
</gene>
<evidence type="ECO:0000313" key="1">
    <source>
        <dbReference type="EMBL" id="MFD2592193.1"/>
    </source>
</evidence>
<sequence>MKDFKKIISCIIITTIISCIQKQTEGPFIKTVYTDNPYSKKRYIGKIILKSDLDSIKLGDKDLKSRVLYLGKFKKRFSISELEKMHSKLDTFGYIEEDNDTIYFDYNFTNKGKYFLDGYIEEEVLLDNFYKDGKSRLITNKIKFSKKIRVIEE</sequence>
<organism evidence="1 2">
    <name type="scientific">Aquimarina hainanensis</name>
    <dbReference type="NCBI Taxonomy" id="1578017"/>
    <lineage>
        <taxon>Bacteria</taxon>
        <taxon>Pseudomonadati</taxon>
        <taxon>Bacteroidota</taxon>
        <taxon>Flavobacteriia</taxon>
        <taxon>Flavobacteriales</taxon>
        <taxon>Flavobacteriaceae</taxon>
        <taxon>Aquimarina</taxon>
    </lineage>
</organism>
<proteinExistence type="predicted"/>
<dbReference type="EMBL" id="JBHULX010000030">
    <property type="protein sequence ID" value="MFD2592193.1"/>
    <property type="molecule type" value="Genomic_DNA"/>
</dbReference>
<evidence type="ECO:0008006" key="3">
    <source>
        <dbReference type="Google" id="ProtNLM"/>
    </source>
</evidence>
<accession>A0ABW5NDE1</accession>
<dbReference type="Proteomes" id="UP001597459">
    <property type="component" value="Unassembled WGS sequence"/>
</dbReference>
<name>A0ABW5NDE1_9FLAO</name>
<protein>
    <recommendedName>
        <fullName evidence="3">Lipoprotein</fullName>
    </recommendedName>
</protein>
<dbReference type="RefSeq" id="WP_378253747.1">
    <property type="nucleotide sequence ID" value="NZ_JBHSJV010000001.1"/>
</dbReference>
<comment type="caution">
    <text evidence="1">The sequence shown here is derived from an EMBL/GenBank/DDBJ whole genome shotgun (WGS) entry which is preliminary data.</text>
</comment>
<keyword evidence="2" id="KW-1185">Reference proteome</keyword>
<dbReference type="PROSITE" id="PS51257">
    <property type="entry name" value="PROKAR_LIPOPROTEIN"/>
    <property type="match status" value="1"/>
</dbReference>